<keyword evidence="2" id="KW-0812">Transmembrane</keyword>
<feature type="region of interest" description="Disordered" evidence="1">
    <location>
        <begin position="1"/>
        <end position="26"/>
    </location>
</feature>
<keyword evidence="2" id="KW-1133">Transmembrane helix</keyword>
<dbReference type="KEGG" id="fsm:CCS41_02105"/>
<protein>
    <submittedName>
        <fullName evidence="3">Uncharacterized protein</fullName>
    </submittedName>
</protein>
<proteinExistence type="predicted"/>
<reference evidence="3 4" key="1">
    <citation type="submission" date="2017-05" db="EMBL/GenBank/DDBJ databases">
        <title>Genome sequence of Candidatus Fukatsuia symbiotica and Candidatus Hamiltonella defensa from Acyrthosiphon pisum strain 5D.</title>
        <authorList>
            <person name="Patel V.A."/>
            <person name="Chevignon G."/>
            <person name="Russell J.A."/>
            <person name="Oliver K.M."/>
        </authorList>
    </citation>
    <scope>NUCLEOTIDE SEQUENCE [LARGE SCALE GENOMIC DNA]</scope>
    <source>
        <strain evidence="3 4">5D</strain>
    </source>
</reference>
<evidence type="ECO:0000313" key="3">
    <source>
        <dbReference type="EMBL" id="AWK13571.1"/>
    </source>
</evidence>
<dbReference type="RefSeq" id="WP_119797124.1">
    <property type="nucleotide sequence ID" value="NZ_CP021659.1"/>
</dbReference>
<sequence length="617" mass="70408">MKTTNSYFQSHVPTNRSSGNTSTERTKSVKDIIVETGNTLRLPTSTKTKFCGMKKRVIKAIRRMTNTKVKQDPFDEIHSGIDIDTLRRQSTEVSSALKELDPVTAEQQLINDVVKMYTESVVEKYQGNKEIKLKNDISSISELCVQLNDKVNKVDNENKSTFLPLFIAFTKEIAGRTINYLGRMSGFPYHLYLQENTKQVEEAKQMSENKRLLADCLKGYINNDRHLKCFKDTLKKEEIKKYAVIELKDETNVVFRIFPKNNREICKLLNILSQHHRADKTWAKDLAKFLQKSELAAFMKIKPLENNGQLQLVFLEDGLSLTSVNDNIEKLTLLTQFVGNKVPYSINVLTHFNKPNNDADKLQNAQQVYYRMTQAFANGMTKDYLKESGLGNKNNTIQYTVKTRNSIDKALEDIEQASNSKFSFKKDKYGKVKTRLENIRAIADNWETLKYNIASNNTVESIDNTLRDAIVEDIKQLDRELTSINLNKFTQKIKQVSIGIGVATVASLFLTPYLAISLFITGTAFGLIYLIAKYKPETVPSDINEILSKNIKELSNKKTDAKFKSQAVPWAAAFKFWLTGILPAVVVKKRNDETTSPITEKLSTFHEEYNNHSKAYI</sequence>
<dbReference type="OrthoDB" id="6479116at2"/>
<gene>
    <name evidence="3" type="ORF">CCS41_02105</name>
</gene>
<feature type="compositionally biased region" description="Polar residues" evidence="1">
    <location>
        <begin position="1"/>
        <end position="23"/>
    </location>
</feature>
<keyword evidence="4" id="KW-1185">Reference proteome</keyword>
<accession>A0A2U8I390</accession>
<evidence type="ECO:0000256" key="1">
    <source>
        <dbReference type="SAM" id="MobiDB-lite"/>
    </source>
</evidence>
<feature type="transmembrane region" description="Helical" evidence="2">
    <location>
        <begin position="513"/>
        <end position="532"/>
    </location>
</feature>
<name>A0A2U8I390_9GAMM</name>
<keyword evidence="2" id="KW-0472">Membrane</keyword>
<evidence type="ECO:0000313" key="4">
    <source>
        <dbReference type="Proteomes" id="UP000261875"/>
    </source>
</evidence>
<dbReference type="EMBL" id="CP021659">
    <property type="protein sequence ID" value="AWK13571.1"/>
    <property type="molecule type" value="Genomic_DNA"/>
</dbReference>
<dbReference type="AlphaFoldDB" id="A0A2U8I390"/>
<organism evidence="3 4">
    <name type="scientific">Candidatus Fukatsuia symbiotica</name>
    <dbReference type="NCBI Taxonomy" id="1878942"/>
    <lineage>
        <taxon>Bacteria</taxon>
        <taxon>Pseudomonadati</taxon>
        <taxon>Pseudomonadota</taxon>
        <taxon>Gammaproteobacteria</taxon>
        <taxon>Enterobacterales</taxon>
        <taxon>Yersiniaceae</taxon>
        <taxon>Candidatus Fukatsuia</taxon>
    </lineage>
</organism>
<evidence type="ECO:0000256" key="2">
    <source>
        <dbReference type="SAM" id="Phobius"/>
    </source>
</evidence>
<dbReference type="Proteomes" id="UP000261875">
    <property type="component" value="Chromosome"/>
</dbReference>